<keyword evidence="1" id="KW-0472">Membrane</keyword>
<protein>
    <submittedName>
        <fullName evidence="2">Uncharacterized protein</fullName>
    </submittedName>
</protein>
<name>A0ABN2DWJ2_9ACTN</name>
<evidence type="ECO:0000313" key="2">
    <source>
        <dbReference type="EMBL" id="GAA1586979.1"/>
    </source>
</evidence>
<evidence type="ECO:0000256" key="1">
    <source>
        <dbReference type="SAM" id="Phobius"/>
    </source>
</evidence>
<dbReference type="RefSeq" id="WP_344192659.1">
    <property type="nucleotide sequence ID" value="NZ_BAAAND010000006.1"/>
</dbReference>
<keyword evidence="1" id="KW-0812">Transmembrane</keyword>
<reference evidence="2 3" key="1">
    <citation type="journal article" date="2019" name="Int. J. Syst. Evol. Microbiol.">
        <title>The Global Catalogue of Microorganisms (GCM) 10K type strain sequencing project: providing services to taxonomists for standard genome sequencing and annotation.</title>
        <authorList>
            <consortium name="The Broad Institute Genomics Platform"/>
            <consortium name="The Broad Institute Genome Sequencing Center for Infectious Disease"/>
            <person name="Wu L."/>
            <person name="Ma J."/>
        </authorList>
    </citation>
    <scope>NUCLEOTIDE SEQUENCE [LARGE SCALE GENOMIC DNA]</scope>
    <source>
        <strain evidence="2 3">JCM 14304</strain>
    </source>
</reference>
<feature type="transmembrane region" description="Helical" evidence="1">
    <location>
        <begin position="108"/>
        <end position="126"/>
    </location>
</feature>
<evidence type="ECO:0000313" key="3">
    <source>
        <dbReference type="Proteomes" id="UP001500190"/>
    </source>
</evidence>
<proteinExistence type="predicted"/>
<dbReference type="Proteomes" id="UP001500190">
    <property type="component" value="Unassembled WGS sequence"/>
</dbReference>
<keyword evidence="1" id="KW-1133">Transmembrane helix</keyword>
<feature type="transmembrane region" description="Helical" evidence="1">
    <location>
        <begin position="82"/>
        <end position="102"/>
    </location>
</feature>
<accession>A0ABN2DWJ2</accession>
<dbReference type="EMBL" id="BAAAND010000006">
    <property type="protein sequence ID" value="GAA1586979.1"/>
    <property type="molecule type" value="Genomic_DNA"/>
</dbReference>
<comment type="caution">
    <text evidence="2">The sequence shown here is derived from an EMBL/GenBank/DDBJ whole genome shotgun (WGS) entry which is preliminary data.</text>
</comment>
<sequence length="194" mass="21421">MNDEHLFLRVGELAAAVGCPMPSISRVECTPRTHLARVTGGTVGPDLHLRSDAEQWCAELRDLMIAQALLAYRMGAHRHRRWFKLADFIAGVVLGGFAVSLWPFQLAAPLAMCAVILLHIAAVAIYSRWFTRRVDRQLLPVLGAAAMAEGMRHLSFPMKPVNVLRWLWSGAAPLASERMRWLQVAAPGTSSVTD</sequence>
<keyword evidence="3" id="KW-1185">Reference proteome</keyword>
<organism evidence="2 3">
    <name type="scientific">Kribbella karoonensis</name>
    <dbReference type="NCBI Taxonomy" id="324851"/>
    <lineage>
        <taxon>Bacteria</taxon>
        <taxon>Bacillati</taxon>
        <taxon>Actinomycetota</taxon>
        <taxon>Actinomycetes</taxon>
        <taxon>Propionibacteriales</taxon>
        <taxon>Kribbellaceae</taxon>
        <taxon>Kribbella</taxon>
    </lineage>
</organism>
<gene>
    <name evidence="2" type="ORF">GCM10009742_36350</name>
</gene>